<dbReference type="KEGG" id="asim:FE240_11030"/>
<gene>
    <name evidence="1" type="ORF">FE240_11030</name>
</gene>
<sequence>MDAIGQKGSGSDQRPIAEVTAYRLKQCIGQTLNQRNYKALMGKALANVNVMNQFIGQPVRQPDKLKPMMTA</sequence>
<reference evidence="1 2" key="1">
    <citation type="submission" date="2019-05" db="EMBL/GenBank/DDBJ databases">
        <title>OXA-830, a novel chromosomally encoded expanded-spectrum class D beta-lactamase in Aeromonas simiae.</title>
        <authorList>
            <person name="Zhou W."/>
            <person name="Chen Q."/>
        </authorList>
    </citation>
    <scope>NUCLEOTIDE SEQUENCE [LARGE SCALE GENOMIC DNA]</scope>
    <source>
        <strain evidence="1 2">A6</strain>
    </source>
</reference>
<keyword evidence="2" id="KW-1185">Reference proteome</keyword>
<dbReference type="EMBL" id="CP040449">
    <property type="protein sequence ID" value="QFI55170.1"/>
    <property type="molecule type" value="Genomic_DNA"/>
</dbReference>
<evidence type="ECO:0000313" key="2">
    <source>
        <dbReference type="Proteomes" id="UP000594034"/>
    </source>
</evidence>
<accession>A0A5J6WWZ9</accession>
<dbReference type="AlphaFoldDB" id="A0A5J6WWZ9"/>
<protein>
    <submittedName>
        <fullName evidence="1">Uncharacterized protein</fullName>
    </submittedName>
</protein>
<dbReference type="RefSeq" id="WP_193000950.1">
    <property type="nucleotide sequence ID" value="NZ_CP040449.1"/>
</dbReference>
<organism evidence="1 2">
    <name type="scientific">Aeromonas simiae</name>
    <dbReference type="NCBI Taxonomy" id="218936"/>
    <lineage>
        <taxon>Bacteria</taxon>
        <taxon>Pseudomonadati</taxon>
        <taxon>Pseudomonadota</taxon>
        <taxon>Gammaproteobacteria</taxon>
        <taxon>Aeromonadales</taxon>
        <taxon>Aeromonadaceae</taxon>
        <taxon>Aeromonas</taxon>
    </lineage>
</organism>
<dbReference type="Proteomes" id="UP000594034">
    <property type="component" value="Chromosome"/>
</dbReference>
<name>A0A5J6WWZ9_9GAMM</name>
<evidence type="ECO:0000313" key="1">
    <source>
        <dbReference type="EMBL" id="QFI55170.1"/>
    </source>
</evidence>
<proteinExistence type="predicted"/>